<sequence>MILEVTKRAQKKLEELGLKPNESVLLIIYETDGCGCAVSGISKLQEVKPETLTEEEKMIETEPAPYRAAIQKRAEWAYDENLKIDFSANTFQLKSPNEMLNPRMHYQPLV</sequence>
<proteinExistence type="predicted"/>
<gene>
    <name evidence="2" type="ORF">SAMN05518684_10332</name>
</gene>
<protein>
    <submittedName>
        <fullName evidence="2">Uncharacterized protein YqkB</fullName>
    </submittedName>
</protein>
<dbReference type="OrthoDB" id="2361087at2"/>
<name>A0A1H9R8P2_9BACI</name>
<reference evidence="3" key="1">
    <citation type="submission" date="2016-10" db="EMBL/GenBank/DDBJ databases">
        <authorList>
            <person name="Varghese N."/>
            <person name="Submissions S."/>
        </authorList>
    </citation>
    <scope>NUCLEOTIDE SEQUENCE [LARGE SCALE GENOMIC DNA]</scope>
    <source>
        <strain evidence="3">S9</strain>
    </source>
</reference>
<dbReference type="Proteomes" id="UP000198571">
    <property type="component" value="Unassembled WGS sequence"/>
</dbReference>
<dbReference type="AlphaFoldDB" id="A0A1H9R8P2"/>
<accession>A0A1H9R8P2</accession>
<dbReference type="Gene3D" id="2.60.300.12">
    <property type="entry name" value="HesB-like domain"/>
    <property type="match status" value="1"/>
</dbReference>
<dbReference type="EMBL" id="FOGT01000003">
    <property type="protein sequence ID" value="SER68967.1"/>
    <property type="molecule type" value="Genomic_DNA"/>
</dbReference>
<dbReference type="RefSeq" id="WP_093047752.1">
    <property type="nucleotide sequence ID" value="NZ_FOGT01000003.1"/>
</dbReference>
<evidence type="ECO:0000259" key="1">
    <source>
        <dbReference type="Pfam" id="PF01521"/>
    </source>
</evidence>
<organism evidence="2 3">
    <name type="scientific">Salipaludibacillus aurantiacus</name>
    <dbReference type="NCBI Taxonomy" id="1601833"/>
    <lineage>
        <taxon>Bacteria</taxon>
        <taxon>Bacillati</taxon>
        <taxon>Bacillota</taxon>
        <taxon>Bacilli</taxon>
        <taxon>Bacillales</taxon>
        <taxon>Bacillaceae</taxon>
    </lineage>
</organism>
<keyword evidence="3" id="KW-1185">Reference proteome</keyword>
<dbReference type="InterPro" id="IPR000361">
    <property type="entry name" value="ATAP_core_dom"/>
</dbReference>
<evidence type="ECO:0000313" key="3">
    <source>
        <dbReference type="Proteomes" id="UP000198571"/>
    </source>
</evidence>
<feature type="domain" description="Core" evidence="1">
    <location>
        <begin position="1"/>
        <end position="104"/>
    </location>
</feature>
<dbReference type="SUPFAM" id="SSF89360">
    <property type="entry name" value="HesB-like domain"/>
    <property type="match status" value="1"/>
</dbReference>
<dbReference type="Pfam" id="PF01521">
    <property type="entry name" value="Fe-S_biosyn"/>
    <property type="match status" value="1"/>
</dbReference>
<evidence type="ECO:0000313" key="2">
    <source>
        <dbReference type="EMBL" id="SER68967.1"/>
    </source>
</evidence>
<dbReference type="InterPro" id="IPR035903">
    <property type="entry name" value="HesB-like_dom_sf"/>
</dbReference>